<evidence type="ECO:0000313" key="4">
    <source>
        <dbReference type="Proteomes" id="UP000006056"/>
    </source>
</evidence>
<gene>
    <name evidence="3" type="ordered locus">Terro_1303</name>
</gene>
<feature type="region of interest" description="Disordered" evidence="1">
    <location>
        <begin position="117"/>
        <end position="155"/>
    </location>
</feature>
<evidence type="ECO:0000256" key="1">
    <source>
        <dbReference type="SAM" id="MobiDB-lite"/>
    </source>
</evidence>
<dbReference type="Proteomes" id="UP000006056">
    <property type="component" value="Chromosome"/>
</dbReference>
<organism evidence="3 4">
    <name type="scientific">Terriglobus roseus (strain DSM 18391 / NRRL B-41598 / KBS 63)</name>
    <dbReference type="NCBI Taxonomy" id="926566"/>
    <lineage>
        <taxon>Bacteria</taxon>
        <taxon>Pseudomonadati</taxon>
        <taxon>Acidobacteriota</taxon>
        <taxon>Terriglobia</taxon>
        <taxon>Terriglobales</taxon>
        <taxon>Acidobacteriaceae</taxon>
        <taxon>Terriglobus</taxon>
    </lineage>
</organism>
<dbReference type="eggNOG" id="ENOG502ZFYF">
    <property type="taxonomic scope" value="Bacteria"/>
</dbReference>
<feature type="signal peptide" evidence="2">
    <location>
        <begin position="1"/>
        <end position="16"/>
    </location>
</feature>
<dbReference type="STRING" id="926566.Terro_1303"/>
<dbReference type="KEGG" id="trs:Terro_1303"/>
<feature type="chain" id="PRO_5003683986" evidence="2">
    <location>
        <begin position="17"/>
        <end position="277"/>
    </location>
</feature>
<accession>I3ZEE4</accession>
<name>I3ZEE4_TERRK</name>
<keyword evidence="4" id="KW-1185">Reference proteome</keyword>
<protein>
    <submittedName>
        <fullName evidence="3">Uncharacterized protein</fullName>
    </submittedName>
</protein>
<keyword evidence="2" id="KW-0732">Signal</keyword>
<evidence type="ECO:0000256" key="2">
    <source>
        <dbReference type="SAM" id="SignalP"/>
    </source>
</evidence>
<dbReference type="RefSeq" id="WP_014785181.1">
    <property type="nucleotide sequence ID" value="NC_018014.1"/>
</dbReference>
<reference evidence="3 4" key="1">
    <citation type="submission" date="2012-06" db="EMBL/GenBank/DDBJ databases">
        <title>Complete genome of Terriglobus roseus DSM 18391.</title>
        <authorList>
            <consortium name="US DOE Joint Genome Institute (JGI-PGF)"/>
            <person name="Lucas S."/>
            <person name="Copeland A."/>
            <person name="Lapidus A."/>
            <person name="Glavina del Rio T."/>
            <person name="Dalin E."/>
            <person name="Tice H."/>
            <person name="Bruce D."/>
            <person name="Goodwin L."/>
            <person name="Pitluck S."/>
            <person name="Peters L."/>
            <person name="Mikhailova N."/>
            <person name="Munk A.C.C."/>
            <person name="Kyrpides N."/>
            <person name="Mavromatis K."/>
            <person name="Ivanova N."/>
            <person name="Brettin T."/>
            <person name="Detter J.C."/>
            <person name="Han C."/>
            <person name="Larimer F."/>
            <person name="Land M."/>
            <person name="Hauser L."/>
            <person name="Markowitz V."/>
            <person name="Cheng J.-F."/>
            <person name="Hugenholtz P."/>
            <person name="Woyke T."/>
            <person name="Wu D."/>
            <person name="Brambilla E."/>
            <person name="Klenk H.-P."/>
            <person name="Eisen J.A."/>
        </authorList>
    </citation>
    <scope>NUCLEOTIDE SEQUENCE [LARGE SCALE GENOMIC DNA]</scope>
    <source>
        <strain evidence="4">DSM 18391 / NRRL B-41598 / KBS 63</strain>
    </source>
</reference>
<dbReference type="AlphaFoldDB" id="I3ZEE4"/>
<dbReference type="OrthoDB" id="115149at2"/>
<dbReference type="EMBL" id="CP003379">
    <property type="protein sequence ID" value="AFL87612.1"/>
    <property type="molecule type" value="Genomic_DNA"/>
</dbReference>
<proteinExistence type="predicted"/>
<evidence type="ECO:0000313" key="3">
    <source>
        <dbReference type="EMBL" id="AFL87612.1"/>
    </source>
</evidence>
<dbReference type="HOGENOM" id="CLU_1004476_0_0_0"/>
<feature type="compositionally biased region" description="Low complexity" evidence="1">
    <location>
        <begin position="138"/>
        <end position="155"/>
    </location>
</feature>
<sequence>MYSKAFAALLSFAAMAADISAVPLFAQDHSVRGPVSVTLERKSVQTLADGTHITRVTHEIFIRDSKGRVRTEREVGPLPGAEVSLRTVSVTDPVEGVGYSWQVGAPGGRKTYSVWRRPAPTNAGSNSPMRTLPDGTNAARQGAMGSASGSSGGSAPVSLSIPAVVNSSVVPGGAVQPAVTRDPLGMRVISGLTCVAQRTTTVYAIGFLGNDRTITTTDETCTSEEAGRVIEETREDPRTGVQTVTLLSGSLLEPDVSLFSPPSDYTEFKQPVRTPQR</sequence>